<protein>
    <submittedName>
        <fullName evidence="1">Uncharacterized protein</fullName>
    </submittedName>
</protein>
<gene>
    <name evidence="1" type="ORF">LCGC14_1049610</name>
</gene>
<evidence type="ECO:0000313" key="1">
    <source>
        <dbReference type="EMBL" id="KKN09148.1"/>
    </source>
</evidence>
<comment type="caution">
    <text evidence="1">The sequence shown here is derived from an EMBL/GenBank/DDBJ whole genome shotgun (WGS) entry which is preliminary data.</text>
</comment>
<dbReference type="EMBL" id="LAZR01004380">
    <property type="protein sequence ID" value="KKN09148.1"/>
    <property type="molecule type" value="Genomic_DNA"/>
</dbReference>
<name>A0A0F9QVA4_9ZZZZ</name>
<organism evidence="1">
    <name type="scientific">marine sediment metagenome</name>
    <dbReference type="NCBI Taxonomy" id="412755"/>
    <lineage>
        <taxon>unclassified sequences</taxon>
        <taxon>metagenomes</taxon>
        <taxon>ecological metagenomes</taxon>
    </lineage>
</organism>
<dbReference type="AlphaFoldDB" id="A0A0F9QVA4"/>
<reference evidence="1" key="1">
    <citation type="journal article" date="2015" name="Nature">
        <title>Complex archaea that bridge the gap between prokaryotes and eukaryotes.</title>
        <authorList>
            <person name="Spang A."/>
            <person name="Saw J.H."/>
            <person name="Jorgensen S.L."/>
            <person name="Zaremba-Niedzwiedzka K."/>
            <person name="Martijn J."/>
            <person name="Lind A.E."/>
            <person name="van Eijk R."/>
            <person name="Schleper C."/>
            <person name="Guy L."/>
            <person name="Ettema T.J."/>
        </authorList>
    </citation>
    <scope>NUCLEOTIDE SEQUENCE</scope>
</reference>
<proteinExistence type="predicted"/>
<accession>A0A0F9QVA4</accession>
<sequence>MLQVPFSDREISVLVDVLRYWEAYPGMPDPQIYADIADALLAGNLTSEQWYGLDSVLDVEASERSELEWFLYVVRRIRRSAVEIPTA</sequence>